<dbReference type="EMBL" id="CAJVPQ010000333">
    <property type="protein sequence ID" value="CAG8471924.1"/>
    <property type="molecule type" value="Genomic_DNA"/>
</dbReference>
<proteinExistence type="predicted"/>
<sequence>MLSSSKFASDPHISFVAIKNLQVGQHFILPNFSQESKHFAESYLKRKLYVTNQMINVWNNISKDQLHFFKRILSGPIGIEKSYIMLYLIARAYAEGWQILYITDAAELDVNTLEKAGKVICKYFLTLNRDILTGNELKMLVKNITFSFKKNFIIVAEIILGELLKQVERKTLLSSTSIEYYSKKILQSGCDKVLDHSFNGYPQFDFMLKIIFIQVLITGITANDINRRNQIEIYLDEIYGPTHSVRINPISCKFNVSKNSKYKPEFQIVYIQGSSSTAKHSIKATSNSK</sequence>
<comment type="caution">
    <text evidence="1">The sequence shown here is derived from an EMBL/GenBank/DDBJ whole genome shotgun (WGS) entry which is preliminary data.</text>
</comment>
<dbReference type="Proteomes" id="UP000789570">
    <property type="component" value="Unassembled WGS sequence"/>
</dbReference>
<evidence type="ECO:0000313" key="2">
    <source>
        <dbReference type="Proteomes" id="UP000789570"/>
    </source>
</evidence>
<evidence type="ECO:0000313" key="1">
    <source>
        <dbReference type="EMBL" id="CAG8471924.1"/>
    </source>
</evidence>
<reference evidence="1" key="1">
    <citation type="submission" date="2021-06" db="EMBL/GenBank/DDBJ databases">
        <authorList>
            <person name="Kallberg Y."/>
            <person name="Tangrot J."/>
            <person name="Rosling A."/>
        </authorList>
    </citation>
    <scope>NUCLEOTIDE SEQUENCE</scope>
    <source>
        <strain evidence="1">UK204</strain>
    </source>
</reference>
<protein>
    <submittedName>
        <fullName evidence="1">16523_t:CDS:1</fullName>
    </submittedName>
</protein>
<dbReference type="AlphaFoldDB" id="A0A9N8W5R9"/>
<name>A0A9N8W5R9_9GLOM</name>
<organism evidence="1 2">
    <name type="scientific">Funneliformis caledonium</name>
    <dbReference type="NCBI Taxonomy" id="1117310"/>
    <lineage>
        <taxon>Eukaryota</taxon>
        <taxon>Fungi</taxon>
        <taxon>Fungi incertae sedis</taxon>
        <taxon>Mucoromycota</taxon>
        <taxon>Glomeromycotina</taxon>
        <taxon>Glomeromycetes</taxon>
        <taxon>Glomerales</taxon>
        <taxon>Glomeraceae</taxon>
        <taxon>Funneliformis</taxon>
    </lineage>
</organism>
<dbReference type="OrthoDB" id="2303713at2759"/>
<accession>A0A9N8W5R9</accession>
<gene>
    <name evidence="1" type="ORF">FCALED_LOCUS2266</name>
</gene>
<keyword evidence="2" id="KW-1185">Reference proteome</keyword>